<dbReference type="GO" id="GO:0042371">
    <property type="term" value="P:vitamin K biosynthetic process"/>
    <property type="evidence" value="ECO:0007669"/>
    <property type="project" value="TreeGrafter"/>
</dbReference>
<dbReference type="AlphaFoldDB" id="A5FVD6"/>
<proteinExistence type="predicted"/>
<keyword evidence="7 9" id="KW-1133">Transmembrane helix</keyword>
<evidence type="ECO:0000313" key="10">
    <source>
        <dbReference type="EMBL" id="ABQ29568.1"/>
    </source>
</evidence>
<dbReference type="STRING" id="349163.Acry_0341"/>
<dbReference type="eggNOG" id="COG1575">
    <property type="taxonomic scope" value="Bacteria"/>
</dbReference>
<dbReference type="Pfam" id="PF01040">
    <property type="entry name" value="UbiA"/>
    <property type="match status" value="1"/>
</dbReference>
<evidence type="ECO:0000256" key="6">
    <source>
        <dbReference type="ARBA" id="ARBA00022692"/>
    </source>
</evidence>
<dbReference type="KEGG" id="acr:Acry_0341"/>
<name>A5FVD6_ACICJ</name>
<dbReference type="InterPro" id="IPR044878">
    <property type="entry name" value="UbiA_sf"/>
</dbReference>
<evidence type="ECO:0000256" key="5">
    <source>
        <dbReference type="ARBA" id="ARBA00022679"/>
    </source>
</evidence>
<keyword evidence="8 9" id="KW-0472">Membrane</keyword>
<dbReference type="RefSeq" id="WP_011941461.1">
    <property type="nucleotide sequence ID" value="NC_009484.1"/>
</dbReference>
<keyword evidence="3" id="KW-0474">Menaquinone biosynthesis</keyword>
<evidence type="ECO:0000256" key="8">
    <source>
        <dbReference type="ARBA" id="ARBA00023136"/>
    </source>
</evidence>
<dbReference type="SUPFAM" id="SSF50475">
    <property type="entry name" value="FMN-binding split barrel"/>
    <property type="match status" value="1"/>
</dbReference>
<evidence type="ECO:0000256" key="2">
    <source>
        <dbReference type="ARBA" id="ARBA00004863"/>
    </source>
</evidence>
<dbReference type="HOGENOM" id="CLU_531775_0_0_5"/>
<sequence>MDQFGAMRLGGNAERASADQALTAQLFDKARRMVIAGAIDGNPSATPLLCARDGEDLVFAAHRASRLAALLSINPRAQAIVETDDPLFSLLLEVTGFCVELREAAARGRVLAALHGGAGPDDAAAREFACYRLRPTRLALVDRMATPRFAWQALPQNRRSDARLALDDLGGWMRLWIRTVRAPFFTAAIVPVLLGGAVARFAMARAGTGADWPWALFLWCIAGVLLAAAGTNLINDYGDHETGADEGNEVGGNPFTGGSRAIQLGMVAAWKVLLGSAICFGGTVAIGLHINAALAGHALAPTPLLGFGVIGCALGIMYTMGPFRLSYRGLGEVAVPLGFGPVIVLGTAYVLAKAMHVPVPWLAGLLAALPVSVFVLLILWINQFQDAPADAAAGKRTWVVRLAETAGGDIDFRRPFRAYLALDAAGFGLIALLGLIGRADPALATRYAFLALLPLPLALVAARKGSLWVRRWRAAPGERARLPFELLGVNAITIGVHLATGLLLALAYLLAG</sequence>
<dbReference type="InterPro" id="IPR026046">
    <property type="entry name" value="UBIAD1"/>
</dbReference>
<dbReference type="CDD" id="cd13962">
    <property type="entry name" value="PT_UbiA_UBIAD1"/>
    <property type="match status" value="1"/>
</dbReference>
<evidence type="ECO:0000256" key="9">
    <source>
        <dbReference type="SAM" id="Phobius"/>
    </source>
</evidence>
<feature type="transmembrane region" description="Helical" evidence="9">
    <location>
        <begin position="268"/>
        <end position="290"/>
    </location>
</feature>
<protein>
    <submittedName>
        <fullName evidence="10">UbiA prenyltransferase</fullName>
    </submittedName>
</protein>
<keyword evidence="5 10" id="KW-0808">Transferase</keyword>
<dbReference type="GO" id="GO:0016020">
    <property type="term" value="C:membrane"/>
    <property type="evidence" value="ECO:0007669"/>
    <property type="project" value="UniProtKB-SubCell"/>
</dbReference>
<keyword evidence="11" id="KW-1185">Reference proteome</keyword>
<dbReference type="Gene3D" id="1.10.357.140">
    <property type="entry name" value="UbiA prenyltransferase"/>
    <property type="match status" value="1"/>
</dbReference>
<feature type="transmembrane region" description="Helical" evidence="9">
    <location>
        <begin position="214"/>
        <end position="234"/>
    </location>
</feature>
<dbReference type="InterPro" id="IPR000537">
    <property type="entry name" value="UbiA_prenyltransferase"/>
</dbReference>
<dbReference type="UniPathway" id="UPA00079"/>
<reference evidence="10 11" key="1">
    <citation type="submission" date="2007-05" db="EMBL/GenBank/DDBJ databases">
        <title>Complete sequence of chromosome of Acidiphilium cryptum JF-5.</title>
        <authorList>
            <consortium name="US DOE Joint Genome Institute"/>
            <person name="Copeland A."/>
            <person name="Lucas S."/>
            <person name="Lapidus A."/>
            <person name="Barry K."/>
            <person name="Detter J.C."/>
            <person name="Glavina del Rio T."/>
            <person name="Hammon N."/>
            <person name="Israni S."/>
            <person name="Dalin E."/>
            <person name="Tice H."/>
            <person name="Pitluck S."/>
            <person name="Sims D."/>
            <person name="Brettin T."/>
            <person name="Bruce D."/>
            <person name="Han C."/>
            <person name="Schmutz J."/>
            <person name="Larimer F."/>
            <person name="Land M."/>
            <person name="Hauser L."/>
            <person name="Kyrpides N."/>
            <person name="Kim E."/>
            <person name="Magnuson T."/>
            <person name="Richardson P."/>
        </authorList>
    </citation>
    <scope>NUCLEOTIDE SEQUENCE [LARGE SCALE GENOMIC DNA]</scope>
    <source>
        <strain evidence="10 11">JF-5</strain>
    </source>
</reference>
<evidence type="ECO:0000256" key="4">
    <source>
        <dbReference type="ARBA" id="ARBA00022475"/>
    </source>
</evidence>
<feature type="transmembrane region" description="Helical" evidence="9">
    <location>
        <begin position="418"/>
        <end position="437"/>
    </location>
</feature>
<evidence type="ECO:0000313" key="11">
    <source>
        <dbReference type="Proteomes" id="UP000000245"/>
    </source>
</evidence>
<evidence type="ECO:0000256" key="3">
    <source>
        <dbReference type="ARBA" id="ARBA00022428"/>
    </source>
</evidence>
<organism evidence="10 11">
    <name type="scientific">Acidiphilium cryptum (strain JF-5)</name>
    <dbReference type="NCBI Taxonomy" id="349163"/>
    <lineage>
        <taxon>Bacteria</taxon>
        <taxon>Pseudomonadati</taxon>
        <taxon>Pseudomonadota</taxon>
        <taxon>Alphaproteobacteria</taxon>
        <taxon>Acetobacterales</taxon>
        <taxon>Acidocellaceae</taxon>
        <taxon>Acidiphilium</taxon>
    </lineage>
</organism>
<keyword evidence="6 9" id="KW-0812">Transmembrane</keyword>
<dbReference type="GO" id="GO:0004659">
    <property type="term" value="F:prenyltransferase activity"/>
    <property type="evidence" value="ECO:0007669"/>
    <property type="project" value="InterPro"/>
</dbReference>
<evidence type="ECO:0000256" key="1">
    <source>
        <dbReference type="ARBA" id="ARBA00004141"/>
    </source>
</evidence>
<dbReference type="EMBL" id="CP000697">
    <property type="protein sequence ID" value="ABQ29568.1"/>
    <property type="molecule type" value="Genomic_DNA"/>
</dbReference>
<feature type="transmembrane region" description="Helical" evidence="9">
    <location>
        <begin position="443"/>
        <end position="462"/>
    </location>
</feature>
<dbReference type="InterPro" id="IPR012349">
    <property type="entry name" value="Split_barrel_FMN-bd"/>
</dbReference>
<feature type="transmembrane region" description="Helical" evidence="9">
    <location>
        <begin position="482"/>
        <end position="511"/>
    </location>
</feature>
<feature type="transmembrane region" description="Helical" evidence="9">
    <location>
        <begin position="333"/>
        <end position="352"/>
    </location>
</feature>
<feature type="transmembrane region" description="Helical" evidence="9">
    <location>
        <begin position="182"/>
        <end position="202"/>
    </location>
</feature>
<dbReference type="PANTHER" id="PTHR13929">
    <property type="entry name" value="1,4-DIHYDROXY-2-NAPHTHOATE OCTAPRENYLTRANSFERASE"/>
    <property type="match status" value="1"/>
</dbReference>
<feature type="transmembrane region" description="Helical" evidence="9">
    <location>
        <begin position="358"/>
        <end position="381"/>
    </location>
</feature>
<gene>
    <name evidence="10" type="ordered locus">Acry_0341</name>
</gene>
<dbReference type="GO" id="GO:0009234">
    <property type="term" value="P:menaquinone biosynthetic process"/>
    <property type="evidence" value="ECO:0007669"/>
    <property type="project" value="UniProtKB-UniPathway"/>
</dbReference>
<dbReference type="Gene3D" id="2.30.110.10">
    <property type="entry name" value="Electron Transport, Fmn-binding Protein, Chain A"/>
    <property type="match status" value="1"/>
</dbReference>
<keyword evidence="4" id="KW-1003">Cell membrane</keyword>
<accession>A5FVD6</accession>
<comment type="pathway">
    <text evidence="2">Quinol/quinone metabolism; menaquinone biosynthesis.</text>
</comment>
<dbReference type="Proteomes" id="UP000000245">
    <property type="component" value="Chromosome"/>
</dbReference>
<comment type="subcellular location">
    <subcellularLocation>
        <location evidence="1">Membrane</location>
        <topology evidence="1">Multi-pass membrane protein</topology>
    </subcellularLocation>
</comment>
<dbReference type="PANTHER" id="PTHR13929:SF0">
    <property type="entry name" value="UBIA PRENYLTRANSFERASE DOMAIN-CONTAINING PROTEIN 1"/>
    <property type="match status" value="1"/>
</dbReference>
<feature type="transmembrane region" description="Helical" evidence="9">
    <location>
        <begin position="302"/>
        <end position="321"/>
    </location>
</feature>
<evidence type="ECO:0000256" key="7">
    <source>
        <dbReference type="ARBA" id="ARBA00022989"/>
    </source>
</evidence>